<evidence type="ECO:0000313" key="2">
    <source>
        <dbReference type="Proteomes" id="UP000252100"/>
    </source>
</evidence>
<dbReference type="PANTHER" id="PTHR30528">
    <property type="entry name" value="CYTOPLASMIC PROTEIN"/>
    <property type="match status" value="1"/>
</dbReference>
<accession>A0A345C1L0</accession>
<dbReference type="InterPro" id="IPR009351">
    <property type="entry name" value="AlkZ-like"/>
</dbReference>
<dbReference type="EMBL" id="CP031092">
    <property type="protein sequence ID" value="AXF57091.1"/>
    <property type="molecule type" value="Genomic_DNA"/>
</dbReference>
<sequence length="394" mass="46018">MTIHVNKKAARRFLLAKSGLNNYGAIGPSMGAALRRLECVQLDPVAIIERNHHLVFFNRLEKYDRSAFERQLWDGHAFEYFANAACMLPMEDYPIFKGKRKTSQREWASKRELHKDVERSIRQALADQGPLPSKFFASNKKVVGAWDHPTHATTKETSHVLRMLFETGDIQVCGRQGSERYFALSEDVIPASYQQESEGISEKEAGRRLVHKYLRAYRLIDDSDPRFGWQRMTAKERKAWVEGFISDGTLIPVDIEGATERYTVLQEDAEQLLAYETSNKRSNDAVSFLPPLDNLLWRRTRLEDLFDFMYRWEIYMPRHKRRYGPYTLPILLGDQLIGRADPFFDREKGELHIHIHEEPSREWSKTRKERVERGARRLGKRLDAEDVRVTMVTE</sequence>
<name>A0A345C1L0_9BACI</name>
<dbReference type="KEGG" id="rue:DT065_14505"/>
<dbReference type="Proteomes" id="UP000252100">
    <property type="component" value="Chromosome"/>
</dbReference>
<dbReference type="AlphaFoldDB" id="A0A345C1L0"/>
<dbReference type="OrthoDB" id="9787207at2"/>
<keyword evidence="2" id="KW-1185">Reference proteome</keyword>
<proteinExistence type="predicted"/>
<organism evidence="1 2">
    <name type="scientific">Salicibibacter kimchii</name>
    <dbReference type="NCBI Taxonomy" id="2099786"/>
    <lineage>
        <taxon>Bacteria</taxon>
        <taxon>Bacillati</taxon>
        <taxon>Bacillota</taxon>
        <taxon>Bacilli</taxon>
        <taxon>Bacillales</taxon>
        <taxon>Bacillaceae</taxon>
        <taxon>Salicibibacter</taxon>
    </lineage>
</organism>
<dbReference type="PANTHER" id="PTHR30528:SF0">
    <property type="entry name" value="CYTOPLASMIC PROTEIN"/>
    <property type="match status" value="1"/>
</dbReference>
<reference evidence="1 2" key="1">
    <citation type="journal article" date="2018" name="J. Microbiol.">
        <title>Salicibibacter kimchii gen. nov., sp. nov., a moderately halophilic and alkalitolerant bacterium in the family Bacillaceae, isolated from kimchi.</title>
        <authorList>
            <person name="Jang J.Y."/>
            <person name="Oh Y.J."/>
            <person name="Lim S.K."/>
            <person name="Park H.K."/>
            <person name="Lee C."/>
            <person name="Kim J.Y."/>
            <person name="Lee M.A."/>
            <person name="Choi H.J."/>
        </authorList>
    </citation>
    <scope>NUCLEOTIDE SEQUENCE [LARGE SCALE GENOMIC DNA]</scope>
    <source>
        <strain evidence="1 2">NKC1-1</strain>
    </source>
</reference>
<evidence type="ECO:0000313" key="1">
    <source>
        <dbReference type="EMBL" id="AXF57091.1"/>
    </source>
</evidence>
<dbReference type="RefSeq" id="WP_114374595.1">
    <property type="nucleotide sequence ID" value="NZ_CP031092.1"/>
</dbReference>
<gene>
    <name evidence="1" type="ORF">DT065_14505</name>
</gene>
<dbReference type="Pfam" id="PF06224">
    <property type="entry name" value="AlkZ-like"/>
    <property type="match status" value="1"/>
</dbReference>
<protein>
    <submittedName>
        <fullName evidence="1">Winged helix-turn-helix domain-containing protein</fullName>
    </submittedName>
</protein>